<dbReference type="Pfam" id="PF06985">
    <property type="entry name" value="HET"/>
    <property type="match status" value="1"/>
</dbReference>
<proteinExistence type="predicted"/>
<evidence type="ECO:0000259" key="1">
    <source>
        <dbReference type="Pfam" id="PF06985"/>
    </source>
</evidence>
<sequence>MHAKTQPHLYQSPLQVPSHISTIFQNEELALPEKSYNCSLCEPYFKDQNKDENIWIKPKDIHETFHSQCEKCSAQSVDDDLCTICSHLRIPHLLQCTGFENNQIFSFYFGTLQELGVRSSSCRFCRLINNACHTEFQCNRVDYDLTWSVRVMKEQLYGDNSVTWVVFCVIDNVPPYKRLHLRVSDPAASSYLYRPPPAVMGEFVEWKRVRSWLNQKLSSDEDKENDVSRKPQTLDDSGKPQNLKLIDVLEDRVVYSPEKSEYLALSYVFGGVTTIELPSSGCFERTNLPATIQDSLVACDKLGYRYLWIDQLCIDQTNAAEVQEQINQMDRIYQYARCTLVALGEDSNHGLSGVTRPRSWQNSITQIGDIVFGNQAPNLTENINNSKWWTRGWTLQEAFYSPKLFFFTRYGVYYSQWPSFEVRSETICNEEYTPQGVNYWTIVDQYTKRNLSYQSDILRAFTAVLRATHGDGTYYGLPVDYIDQAVAWTPEDLDSSQIRDGFPSWSWASHVGPTRHLRVHAGLALWAIPHSKTAVTICKPPTDDDKNVLEVRWDPSLGDLTKIGAVHELSYAFGLCSTVIGGARRFLRAQKSSTNVGVSVR</sequence>
<dbReference type="AlphaFoldDB" id="A0A5N6VCK7"/>
<dbReference type="InterPro" id="IPR010730">
    <property type="entry name" value="HET"/>
</dbReference>
<dbReference type="PANTHER" id="PTHR33112">
    <property type="entry name" value="DOMAIN PROTEIN, PUTATIVE-RELATED"/>
    <property type="match status" value="1"/>
</dbReference>
<evidence type="ECO:0000313" key="2">
    <source>
        <dbReference type="EMBL" id="KAE8168407.1"/>
    </source>
</evidence>
<dbReference type="OrthoDB" id="405906at2759"/>
<gene>
    <name evidence="2" type="ORF">BDV40DRAFT_294360</name>
</gene>
<accession>A0A5N6VCK7</accession>
<feature type="domain" description="Heterokaryon incompatibility" evidence="1">
    <location>
        <begin position="262"/>
        <end position="397"/>
    </location>
</feature>
<protein>
    <submittedName>
        <fullName evidence="2">Heterokaryon incompatibility protein-domain-containing protein</fullName>
    </submittedName>
</protein>
<keyword evidence="3" id="KW-1185">Reference proteome</keyword>
<name>A0A5N6VCK7_ASPTM</name>
<evidence type="ECO:0000313" key="3">
    <source>
        <dbReference type="Proteomes" id="UP000326950"/>
    </source>
</evidence>
<organism evidence="2 3">
    <name type="scientific">Aspergillus tamarii</name>
    <dbReference type="NCBI Taxonomy" id="41984"/>
    <lineage>
        <taxon>Eukaryota</taxon>
        <taxon>Fungi</taxon>
        <taxon>Dikarya</taxon>
        <taxon>Ascomycota</taxon>
        <taxon>Pezizomycotina</taxon>
        <taxon>Eurotiomycetes</taxon>
        <taxon>Eurotiomycetidae</taxon>
        <taxon>Eurotiales</taxon>
        <taxon>Aspergillaceae</taxon>
        <taxon>Aspergillus</taxon>
        <taxon>Aspergillus subgen. Circumdati</taxon>
    </lineage>
</organism>
<dbReference type="Proteomes" id="UP000326950">
    <property type="component" value="Unassembled WGS sequence"/>
</dbReference>
<dbReference type="EMBL" id="ML738585">
    <property type="protein sequence ID" value="KAE8168407.1"/>
    <property type="molecule type" value="Genomic_DNA"/>
</dbReference>
<dbReference type="PANTHER" id="PTHR33112:SF1">
    <property type="entry name" value="HETEROKARYON INCOMPATIBILITY DOMAIN-CONTAINING PROTEIN"/>
    <property type="match status" value="1"/>
</dbReference>
<reference evidence="2 3" key="1">
    <citation type="submission" date="2019-04" db="EMBL/GenBank/DDBJ databases">
        <title>Friends and foes A comparative genomics study of 23 Aspergillus species from section Flavi.</title>
        <authorList>
            <consortium name="DOE Joint Genome Institute"/>
            <person name="Kjaerbolling I."/>
            <person name="Vesth T."/>
            <person name="Frisvad J.C."/>
            <person name="Nybo J.L."/>
            <person name="Theobald S."/>
            <person name="Kildgaard S."/>
            <person name="Isbrandt T."/>
            <person name="Kuo A."/>
            <person name="Sato A."/>
            <person name="Lyhne E.K."/>
            <person name="Kogle M.E."/>
            <person name="Wiebenga A."/>
            <person name="Kun R.S."/>
            <person name="Lubbers R.J."/>
            <person name="Makela M.R."/>
            <person name="Barry K."/>
            <person name="Chovatia M."/>
            <person name="Clum A."/>
            <person name="Daum C."/>
            <person name="Haridas S."/>
            <person name="He G."/>
            <person name="LaButti K."/>
            <person name="Lipzen A."/>
            <person name="Mondo S."/>
            <person name="Riley R."/>
            <person name="Salamov A."/>
            <person name="Simmons B.A."/>
            <person name="Magnuson J.K."/>
            <person name="Henrissat B."/>
            <person name="Mortensen U.H."/>
            <person name="Larsen T.O."/>
            <person name="Devries R.P."/>
            <person name="Grigoriev I.V."/>
            <person name="Machida M."/>
            <person name="Baker S.E."/>
            <person name="Andersen M.R."/>
        </authorList>
    </citation>
    <scope>NUCLEOTIDE SEQUENCE [LARGE SCALE GENOMIC DNA]</scope>
    <source>
        <strain evidence="2 3">CBS 117626</strain>
    </source>
</reference>